<comment type="caution">
    <text evidence="19">The sequence shown here is derived from an EMBL/GenBank/DDBJ whole genome shotgun (WGS) entry which is preliminary data.</text>
</comment>
<comment type="function">
    <text evidence="14 16">Poorly processive, error-prone DNA polymerase involved in untargeted mutagenesis. Copies undamaged DNA at stalled replication forks, which arise in vivo from mismatched or misaligned primer ends. These misaligned primers can be extended by PolIV. Exhibits no 3'-5' exonuclease (proofreading) activity. May be involved in translesional synthesis, in conjunction with the beta clamp from PolIII.</text>
</comment>
<evidence type="ECO:0000256" key="4">
    <source>
        <dbReference type="ARBA" id="ARBA00022490"/>
    </source>
</evidence>
<dbReference type="GO" id="GO:0003684">
    <property type="term" value="F:damaged DNA binding"/>
    <property type="evidence" value="ECO:0007669"/>
    <property type="project" value="InterPro"/>
</dbReference>
<evidence type="ECO:0000256" key="2">
    <source>
        <dbReference type="ARBA" id="ARBA00010945"/>
    </source>
</evidence>
<evidence type="ECO:0000256" key="16">
    <source>
        <dbReference type="HAMAP-Rule" id="MF_01113"/>
    </source>
</evidence>
<keyword evidence="9 16" id="KW-0227">DNA damage</keyword>
<evidence type="ECO:0000313" key="20">
    <source>
        <dbReference type="Proteomes" id="UP000601223"/>
    </source>
</evidence>
<evidence type="ECO:0000256" key="15">
    <source>
        <dbReference type="ARBA" id="ARBA00049244"/>
    </source>
</evidence>
<dbReference type="PROSITE" id="PS50173">
    <property type="entry name" value="UMUC"/>
    <property type="match status" value="1"/>
</dbReference>
<proteinExistence type="inferred from homology"/>
<dbReference type="SUPFAM" id="SSF56672">
    <property type="entry name" value="DNA/RNA polymerases"/>
    <property type="match status" value="1"/>
</dbReference>
<dbReference type="GO" id="GO:0042276">
    <property type="term" value="P:error-prone translesion synthesis"/>
    <property type="evidence" value="ECO:0007669"/>
    <property type="project" value="TreeGrafter"/>
</dbReference>
<dbReference type="HAMAP" id="MF_01113">
    <property type="entry name" value="DNApol_IV"/>
    <property type="match status" value="1"/>
</dbReference>
<dbReference type="Pfam" id="PF11799">
    <property type="entry name" value="IMS_C"/>
    <property type="match status" value="1"/>
</dbReference>
<dbReference type="GO" id="GO:0000287">
    <property type="term" value="F:magnesium ion binding"/>
    <property type="evidence" value="ECO:0007669"/>
    <property type="project" value="UniProtKB-UniRule"/>
</dbReference>
<dbReference type="SUPFAM" id="SSF100879">
    <property type="entry name" value="Lesion bypass DNA polymerase (Y-family), little finger domain"/>
    <property type="match status" value="1"/>
</dbReference>
<dbReference type="CDD" id="cd03586">
    <property type="entry name" value="PolY_Pol_IV_kappa"/>
    <property type="match status" value="1"/>
</dbReference>
<accession>A0A8J3NHZ1</accession>
<keyword evidence="8 16" id="KW-0479">Metal-binding</keyword>
<evidence type="ECO:0000256" key="13">
    <source>
        <dbReference type="ARBA" id="ARBA00023204"/>
    </source>
</evidence>
<comment type="catalytic activity">
    <reaction evidence="15 16">
        <text>DNA(n) + a 2'-deoxyribonucleoside 5'-triphosphate = DNA(n+1) + diphosphate</text>
        <dbReference type="Rhea" id="RHEA:22508"/>
        <dbReference type="Rhea" id="RHEA-COMP:17339"/>
        <dbReference type="Rhea" id="RHEA-COMP:17340"/>
        <dbReference type="ChEBI" id="CHEBI:33019"/>
        <dbReference type="ChEBI" id="CHEBI:61560"/>
        <dbReference type="ChEBI" id="CHEBI:173112"/>
        <dbReference type="EC" id="2.7.7.7"/>
    </reaction>
</comment>
<dbReference type="AlphaFoldDB" id="A0A8J3NHZ1"/>
<feature type="binding site" evidence="16">
    <location>
        <position position="129"/>
    </location>
    <ligand>
        <name>Mg(2+)</name>
        <dbReference type="ChEBI" id="CHEBI:18420"/>
    </ligand>
</feature>
<name>A0A8J3NHZ1_9ACTN</name>
<comment type="subunit">
    <text evidence="16">Monomer.</text>
</comment>
<feature type="active site" evidence="16">
    <location>
        <position position="130"/>
    </location>
</feature>
<feature type="site" description="Substrate discrimination" evidence="16">
    <location>
        <position position="37"/>
    </location>
</feature>
<dbReference type="InterPro" id="IPR017961">
    <property type="entry name" value="DNA_pol_Y-fam_little_finger"/>
</dbReference>
<feature type="domain" description="UmuC" evidence="18">
    <location>
        <begin position="28"/>
        <end position="206"/>
    </location>
</feature>
<keyword evidence="11 16" id="KW-0239">DNA-directed DNA polymerase</keyword>
<comment type="cofactor">
    <cofactor evidence="16">
        <name>Mg(2+)</name>
        <dbReference type="ChEBI" id="CHEBI:18420"/>
    </cofactor>
    <text evidence="16">Binds 2 magnesium ions per subunit.</text>
</comment>
<keyword evidence="7 16" id="KW-0235">DNA replication</keyword>
<dbReference type="EMBL" id="BONF01000016">
    <property type="protein sequence ID" value="GIF81895.1"/>
    <property type="molecule type" value="Genomic_DNA"/>
</dbReference>
<evidence type="ECO:0000256" key="1">
    <source>
        <dbReference type="ARBA" id="ARBA00004496"/>
    </source>
</evidence>
<dbReference type="EC" id="2.7.7.7" evidence="16"/>
<keyword evidence="10 16" id="KW-0460">Magnesium</keyword>
<dbReference type="NCBIfam" id="NF002883">
    <property type="entry name" value="PRK03352.1"/>
    <property type="match status" value="1"/>
</dbReference>
<evidence type="ECO:0000256" key="5">
    <source>
        <dbReference type="ARBA" id="ARBA00022679"/>
    </source>
</evidence>
<dbReference type="Gene3D" id="3.30.70.270">
    <property type="match status" value="1"/>
</dbReference>
<feature type="binding site" evidence="16">
    <location>
        <position position="32"/>
    </location>
    <ligand>
        <name>Mg(2+)</name>
        <dbReference type="ChEBI" id="CHEBI:18420"/>
    </ligand>
</feature>
<evidence type="ECO:0000256" key="7">
    <source>
        <dbReference type="ARBA" id="ARBA00022705"/>
    </source>
</evidence>
<dbReference type="InterPro" id="IPR050116">
    <property type="entry name" value="DNA_polymerase-Y"/>
</dbReference>
<keyword evidence="3 16" id="KW-0515">Mutator protein</keyword>
<comment type="subcellular location">
    <subcellularLocation>
        <location evidence="1 16">Cytoplasm</location>
    </subcellularLocation>
</comment>
<comment type="similarity">
    <text evidence="2 16">Belongs to the DNA polymerase type-Y family.</text>
</comment>
<dbReference type="InterPro" id="IPR001126">
    <property type="entry name" value="UmuC"/>
</dbReference>
<evidence type="ECO:0000256" key="10">
    <source>
        <dbReference type="ARBA" id="ARBA00022842"/>
    </source>
</evidence>
<dbReference type="PANTHER" id="PTHR11076">
    <property type="entry name" value="DNA REPAIR POLYMERASE UMUC / TRANSFERASE FAMILY MEMBER"/>
    <property type="match status" value="1"/>
</dbReference>
<keyword evidence="5 16" id="KW-0808">Transferase</keyword>
<evidence type="ECO:0000256" key="17">
    <source>
        <dbReference type="SAM" id="MobiDB-lite"/>
    </source>
</evidence>
<dbReference type="Gene3D" id="3.40.1170.60">
    <property type="match status" value="1"/>
</dbReference>
<evidence type="ECO:0000256" key="3">
    <source>
        <dbReference type="ARBA" id="ARBA00022457"/>
    </source>
</evidence>
<dbReference type="GO" id="GO:0005829">
    <property type="term" value="C:cytosol"/>
    <property type="evidence" value="ECO:0007669"/>
    <property type="project" value="TreeGrafter"/>
</dbReference>
<keyword evidence="6 16" id="KW-0548">Nucleotidyltransferase</keyword>
<evidence type="ECO:0000313" key="19">
    <source>
        <dbReference type="EMBL" id="GIF81895.1"/>
    </source>
</evidence>
<dbReference type="InterPro" id="IPR036775">
    <property type="entry name" value="DNA_pol_Y-fam_lit_finger_sf"/>
</dbReference>
<dbReference type="Gene3D" id="3.30.1490.100">
    <property type="entry name" value="DNA polymerase, Y-family, little finger domain"/>
    <property type="match status" value="1"/>
</dbReference>
<protein>
    <recommendedName>
        <fullName evidence="16">DNA polymerase IV</fullName>
        <shortName evidence="16">Pol IV</shortName>
        <ecNumber evidence="16">2.7.7.7</ecNumber>
    </recommendedName>
</protein>
<dbReference type="Pfam" id="PF00817">
    <property type="entry name" value="IMS"/>
    <property type="match status" value="1"/>
</dbReference>
<sequence length="388" mass="41165">MSVSTHYLPVRRIRRPVPGHDGTVSGWVLHVDLDQFVAAVELLRRPELRGRPVIVGGDGDPTQRGVVSTASYAARAYGVHSGQPLRVAARKCPDAVFLPVDREAYEQASALVMAALRDTGHPVEVLGWDEAFLAADTDDPETAARDIQRRVHDATGLACTVGIGDNRLRAKLATERGKPAGLFVLTAANWYAVMGGLPTSALWGVGAKTARRLAGLGLDTVSELAAADPQALAAQLGPATGPWLVRLARGEDDTPVSAAPHVARSLGREVTFQTDLDDWADVRRELLALAAQVADEVAGQERPAARVVVKVRYAPFTTRTHGQTLPTATTDPAAVERAALAALDRFSPGRPVRLLGVRAEFPPSDVTHSPPACLVESGGSGVTGRRSR</sequence>
<evidence type="ECO:0000256" key="12">
    <source>
        <dbReference type="ARBA" id="ARBA00023125"/>
    </source>
</evidence>
<keyword evidence="4 16" id="KW-0963">Cytoplasm</keyword>
<dbReference type="InterPro" id="IPR043502">
    <property type="entry name" value="DNA/RNA_pol_sf"/>
</dbReference>
<keyword evidence="12 16" id="KW-0238">DNA-binding</keyword>
<keyword evidence="20" id="KW-1185">Reference proteome</keyword>
<dbReference type="GO" id="GO:0003887">
    <property type="term" value="F:DNA-directed DNA polymerase activity"/>
    <property type="evidence" value="ECO:0007669"/>
    <property type="project" value="UniProtKB-UniRule"/>
</dbReference>
<dbReference type="Proteomes" id="UP000601223">
    <property type="component" value="Unassembled WGS sequence"/>
</dbReference>
<evidence type="ECO:0000256" key="6">
    <source>
        <dbReference type="ARBA" id="ARBA00022695"/>
    </source>
</evidence>
<dbReference type="Gene3D" id="1.10.150.20">
    <property type="entry name" value="5' to 3' exonuclease, C-terminal subdomain"/>
    <property type="match status" value="1"/>
</dbReference>
<dbReference type="InterPro" id="IPR043128">
    <property type="entry name" value="Rev_trsase/Diguanyl_cyclase"/>
</dbReference>
<evidence type="ECO:0000256" key="11">
    <source>
        <dbReference type="ARBA" id="ARBA00022932"/>
    </source>
</evidence>
<dbReference type="PANTHER" id="PTHR11076:SF33">
    <property type="entry name" value="DNA POLYMERASE KAPPA"/>
    <property type="match status" value="1"/>
</dbReference>
<organism evidence="19 20">
    <name type="scientific">Catellatospora bangladeshensis</name>
    <dbReference type="NCBI Taxonomy" id="310355"/>
    <lineage>
        <taxon>Bacteria</taxon>
        <taxon>Bacillati</taxon>
        <taxon>Actinomycetota</taxon>
        <taxon>Actinomycetes</taxon>
        <taxon>Micromonosporales</taxon>
        <taxon>Micromonosporaceae</taxon>
        <taxon>Catellatospora</taxon>
    </lineage>
</organism>
<dbReference type="GO" id="GO:0006281">
    <property type="term" value="P:DNA repair"/>
    <property type="evidence" value="ECO:0007669"/>
    <property type="project" value="UniProtKB-UniRule"/>
</dbReference>
<evidence type="ECO:0000259" key="18">
    <source>
        <dbReference type="PROSITE" id="PS50173"/>
    </source>
</evidence>
<dbReference type="InterPro" id="IPR053848">
    <property type="entry name" value="IMS_HHH_1"/>
</dbReference>
<feature type="region of interest" description="Disordered" evidence="17">
    <location>
        <begin position="366"/>
        <end position="388"/>
    </location>
</feature>
<keyword evidence="13 16" id="KW-0234">DNA repair</keyword>
<dbReference type="InterPro" id="IPR022880">
    <property type="entry name" value="DNApol_IV"/>
</dbReference>
<evidence type="ECO:0000256" key="14">
    <source>
        <dbReference type="ARBA" id="ARBA00025589"/>
    </source>
</evidence>
<dbReference type="GO" id="GO:0006261">
    <property type="term" value="P:DNA-templated DNA replication"/>
    <property type="evidence" value="ECO:0007669"/>
    <property type="project" value="UniProtKB-UniRule"/>
</dbReference>
<dbReference type="GO" id="GO:0009432">
    <property type="term" value="P:SOS response"/>
    <property type="evidence" value="ECO:0007669"/>
    <property type="project" value="TreeGrafter"/>
</dbReference>
<dbReference type="Pfam" id="PF21999">
    <property type="entry name" value="IMS_HHH_1"/>
    <property type="match status" value="1"/>
</dbReference>
<evidence type="ECO:0000256" key="8">
    <source>
        <dbReference type="ARBA" id="ARBA00022723"/>
    </source>
</evidence>
<reference evidence="19 20" key="1">
    <citation type="submission" date="2021-01" db="EMBL/GenBank/DDBJ databases">
        <title>Whole genome shotgun sequence of Catellatospora bangladeshensis NBRC 107357.</title>
        <authorList>
            <person name="Komaki H."/>
            <person name="Tamura T."/>
        </authorList>
    </citation>
    <scope>NUCLEOTIDE SEQUENCE [LARGE SCALE GENOMIC DNA]</scope>
    <source>
        <strain evidence="19 20">NBRC 107357</strain>
    </source>
</reference>
<evidence type="ECO:0000256" key="9">
    <source>
        <dbReference type="ARBA" id="ARBA00022763"/>
    </source>
</evidence>
<gene>
    <name evidence="19" type="primary">dinB_2</name>
    <name evidence="16" type="synonym">dinB</name>
    <name evidence="19" type="ORF">Cba03nite_32440</name>
</gene>